<gene>
    <name evidence="2" type="ORF">FKR81_23030</name>
</gene>
<dbReference type="InterPro" id="IPR008912">
    <property type="entry name" value="Uncharacterised_CoxE"/>
</dbReference>
<dbReference type="PANTHER" id="PTHR39338">
    <property type="entry name" value="BLL5662 PROTEIN-RELATED"/>
    <property type="match status" value="1"/>
</dbReference>
<dbReference type="EMBL" id="VOBR01000014">
    <property type="protein sequence ID" value="TWP50096.1"/>
    <property type="molecule type" value="Genomic_DNA"/>
</dbReference>
<accession>A0A563ERA3</accession>
<evidence type="ECO:0000313" key="2">
    <source>
        <dbReference type="EMBL" id="TWP50096.1"/>
    </source>
</evidence>
<evidence type="ECO:0000259" key="1">
    <source>
        <dbReference type="SMART" id="SM00327"/>
    </source>
</evidence>
<dbReference type="InterPro" id="IPR011195">
    <property type="entry name" value="UCP010256"/>
</dbReference>
<dbReference type="PANTHER" id="PTHR39338:SF6">
    <property type="entry name" value="BLL5662 PROTEIN"/>
    <property type="match status" value="1"/>
</dbReference>
<protein>
    <submittedName>
        <fullName evidence="2">VWA domain-containing protein</fullName>
    </submittedName>
</protein>
<dbReference type="SMART" id="SM00327">
    <property type="entry name" value="VWA"/>
    <property type="match status" value="1"/>
</dbReference>
<dbReference type="CDD" id="cd00198">
    <property type="entry name" value="vWFA"/>
    <property type="match status" value="1"/>
</dbReference>
<name>A0A563ERA3_9PSEU</name>
<feature type="domain" description="VWFA" evidence="1">
    <location>
        <begin position="166"/>
        <end position="334"/>
    </location>
</feature>
<comment type="caution">
    <text evidence="2">The sequence shown here is derived from an EMBL/GenBank/DDBJ whole genome shotgun (WGS) entry which is preliminary data.</text>
</comment>
<keyword evidence="3" id="KW-1185">Reference proteome</keyword>
<dbReference type="SUPFAM" id="SSF53300">
    <property type="entry name" value="vWA-like"/>
    <property type="match status" value="1"/>
</dbReference>
<dbReference type="Pfam" id="PF05762">
    <property type="entry name" value="VWA_CoxE"/>
    <property type="match status" value="1"/>
</dbReference>
<organism evidence="2 3">
    <name type="scientific">Lentzea tibetensis</name>
    <dbReference type="NCBI Taxonomy" id="2591470"/>
    <lineage>
        <taxon>Bacteria</taxon>
        <taxon>Bacillati</taxon>
        <taxon>Actinomycetota</taxon>
        <taxon>Actinomycetes</taxon>
        <taxon>Pseudonocardiales</taxon>
        <taxon>Pseudonocardiaceae</taxon>
        <taxon>Lentzea</taxon>
    </lineage>
</organism>
<sequence>MSDALSVCVGFTRVLRAAGLACGPDRVQAYLRAAGHVDLYWAGRLTLCADPDDLPRYDKAFQAWFGGERPRMRPRIEVTVEQLRLGLAASDVEVLRHKDFSELNPREREAFRQLLKQLRPVPPKRRARRMRKAAKGPVDPRRTIRKMIEAGGEIVLPEHRRRTRKPRRVVLLIDVSGSMSAYADGLIRFAHVLARSMPVEVHTIGTRLTRVTRQLRERDPEQAMRAVARAVPDYEGGTRLGETLQAFTRQWRQRGAVVVLFSDGWERGDPQLLAEQIRRIRRTSHAVIWANPHAGKPGYEPVQSGILAALPHVDRLVAGHSLEALRELLSEVRRA</sequence>
<dbReference type="RefSeq" id="WP_146354215.1">
    <property type="nucleotide sequence ID" value="NZ_VOBR01000014.1"/>
</dbReference>
<dbReference type="Proteomes" id="UP000316639">
    <property type="component" value="Unassembled WGS sequence"/>
</dbReference>
<dbReference type="AlphaFoldDB" id="A0A563ERA3"/>
<dbReference type="Gene3D" id="3.40.50.410">
    <property type="entry name" value="von Willebrand factor, type A domain"/>
    <property type="match status" value="1"/>
</dbReference>
<evidence type="ECO:0000313" key="3">
    <source>
        <dbReference type="Proteomes" id="UP000316639"/>
    </source>
</evidence>
<proteinExistence type="predicted"/>
<dbReference type="OrthoDB" id="9790469at2"/>
<dbReference type="InterPro" id="IPR002035">
    <property type="entry name" value="VWF_A"/>
</dbReference>
<dbReference type="InterPro" id="IPR036465">
    <property type="entry name" value="vWFA_dom_sf"/>
</dbReference>
<dbReference type="PIRSF" id="PIRSF010256">
    <property type="entry name" value="CoxE_vWa"/>
    <property type="match status" value="1"/>
</dbReference>
<reference evidence="2 3" key="1">
    <citation type="submission" date="2019-07" db="EMBL/GenBank/DDBJ databases">
        <title>Lentzea xizangensis sp. nov., isolated from Qinghai-Tibetan Plateau Soils.</title>
        <authorList>
            <person name="Huang J."/>
        </authorList>
    </citation>
    <scope>NUCLEOTIDE SEQUENCE [LARGE SCALE GENOMIC DNA]</scope>
    <source>
        <strain evidence="2 3">FXJ1.1311</strain>
    </source>
</reference>